<keyword evidence="3" id="KW-1185">Reference proteome</keyword>
<feature type="chain" id="PRO_5034781821" description="Secreted protein" evidence="1">
    <location>
        <begin position="17"/>
        <end position="80"/>
    </location>
</feature>
<reference evidence="2" key="2">
    <citation type="submission" date="2025-09" db="UniProtKB">
        <authorList>
            <consortium name="Ensembl"/>
        </authorList>
    </citation>
    <scope>IDENTIFICATION</scope>
</reference>
<keyword evidence="1" id="KW-0732">Signal</keyword>
<evidence type="ECO:0000313" key="3">
    <source>
        <dbReference type="Proteomes" id="UP000694424"/>
    </source>
</evidence>
<protein>
    <recommendedName>
        <fullName evidence="4">Secreted protein</fullName>
    </recommendedName>
</protein>
<evidence type="ECO:0000313" key="2">
    <source>
        <dbReference type="Ensembl" id="ENSAOWP00000013386.1"/>
    </source>
</evidence>
<evidence type="ECO:0008006" key="4">
    <source>
        <dbReference type="Google" id="ProtNLM"/>
    </source>
</evidence>
<organism evidence="2 3">
    <name type="scientific">Apteryx owenii</name>
    <name type="common">Little spotted kiwi</name>
    <dbReference type="NCBI Taxonomy" id="8824"/>
    <lineage>
        <taxon>Eukaryota</taxon>
        <taxon>Metazoa</taxon>
        <taxon>Chordata</taxon>
        <taxon>Craniata</taxon>
        <taxon>Vertebrata</taxon>
        <taxon>Euteleostomi</taxon>
        <taxon>Archelosauria</taxon>
        <taxon>Archosauria</taxon>
        <taxon>Dinosauria</taxon>
        <taxon>Saurischia</taxon>
        <taxon>Theropoda</taxon>
        <taxon>Coelurosauria</taxon>
        <taxon>Aves</taxon>
        <taxon>Palaeognathae</taxon>
        <taxon>Apterygiformes</taxon>
        <taxon>Apterygidae</taxon>
        <taxon>Apteryx</taxon>
    </lineage>
</organism>
<accession>A0A8B9PKB3</accession>
<sequence length="80" mass="9759">MKHKFILYFFTTSLLAISLQRLPWQKHTRKCNGDSKEIPLSYIWVCRDLRLPCFRSWIRVSIMGKPITQQWFLFQFHRGL</sequence>
<dbReference type="Proteomes" id="UP000694424">
    <property type="component" value="Unplaced"/>
</dbReference>
<feature type="signal peptide" evidence="1">
    <location>
        <begin position="1"/>
        <end position="16"/>
    </location>
</feature>
<proteinExistence type="predicted"/>
<evidence type="ECO:0000256" key="1">
    <source>
        <dbReference type="SAM" id="SignalP"/>
    </source>
</evidence>
<dbReference type="AlphaFoldDB" id="A0A8B9PKB3"/>
<reference evidence="2" key="1">
    <citation type="submission" date="2025-08" db="UniProtKB">
        <authorList>
            <consortium name="Ensembl"/>
        </authorList>
    </citation>
    <scope>IDENTIFICATION</scope>
</reference>
<dbReference type="Ensembl" id="ENSAOWT00000015201.1">
    <property type="protein sequence ID" value="ENSAOWP00000013386.1"/>
    <property type="gene ID" value="ENSAOWG00000009124.1"/>
</dbReference>
<name>A0A8B9PKB3_APTOW</name>